<dbReference type="InterPro" id="IPR004358">
    <property type="entry name" value="Sig_transdc_His_kin-like_C"/>
</dbReference>
<keyword evidence="11" id="KW-1185">Reference proteome</keyword>
<dbReference type="InterPro" id="IPR003594">
    <property type="entry name" value="HATPase_dom"/>
</dbReference>
<evidence type="ECO:0000259" key="9">
    <source>
        <dbReference type="PROSITE" id="PS50109"/>
    </source>
</evidence>
<dbReference type="EC" id="2.7.13.3" evidence="2"/>
<keyword evidence="3" id="KW-0808">Transferase</keyword>
<evidence type="ECO:0000256" key="1">
    <source>
        <dbReference type="ARBA" id="ARBA00000085"/>
    </source>
</evidence>
<dbReference type="AlphaFoldDB" id="A0A7J0BN96"/>
<dbReference type="SUPFAM" id="SSF55874">
    <property type="entry name" value="ATPase domain of HSP90 chaperone/DNA topoisomerase II/histidine kinase"/>
    <property type="match status" value="1"/>
</dbReference>
<dbReference type="EMBL" id="BLVO01000016">
    <property type="protein sequence ID" value="GFM34672.1"/>
    <property type="molecule type" value="Genomic_DNA"/>
</dbReference>
<dbReference type="InterPro" id="IPR005467">
    <property type="entry name" value="His_kinase_dom"/>
</dbReference>
<evidence type="ECO:0000256" key="2">
    <source>
        <dbReference type="ARBA" id="ARBA00012438"/>
    </source>
</evidence>
<dbReference type="PRINTS" id="PR00344">
    <property type="entry name" value="BCTRLSENSOR"/>
</dbReference>
<evidence type="ECO:0000256" key="7">
    <source>
        <dbReference type="ARBA" id="ARBA00023012"/>
    </source>
</evidence>
<dbReference type="PANTHER" id="PTHR43065">
    <property type="entry name" value="SENSOR HISTIDINE KINASE"/>
    <property type="match status" value="1"/>
</dbReference>
<keyword evidence="5" id="KW-0418">Kinase</keyword>
<dbReference type="GO" id="GO:0000160">
    <property type="term" value="P:phosphorelay signal transduction system"/>
    <property type="evidence" value="ECO:0007669"/>
    <property type="project" value="UniProtKB-KW"/>
</dbReference>
<dbReference type="GO" id="GO:0005524">
    <property type="term" value="F:ATP binding"/>
    <property type="evidence" value="ECO:0007669"/>
    <property type="project" value="UniProtKB-KW"/>
</dbReference>
<dbReference type="Pfam" id="PF02518">
    <property type="entry name" value="HATPase_c"/>
    <property type="match status" value="1"/>
</dbReference>
<dbReference type="PROSITE" id="PS50109">
    <property type="entry name" value="HIS_KIN"/>
    <property type="match status" value="1"/>
</dbReference>
<dbReference type="PANTHER" id="PTHR43065:SF46">
    <property type="entry name" value="C4-DICARBOXYLATE TRANSPORT SENSOR PROTEIN DCTB"/>
    <property type="match status" value="1"/>
</dbReference>
<name>A0A7J0BN96_9BACT</name>
<dbReference type="Gene3D" id="3.30.565.10">
    <property type="entry name" value="Histidine kinase-like ATPase, C-terminal domain"/>
    <property type="match status" value="1"/>
</dbReference>
<dbReference type="InterPro" id="IPR036890">
    <property type="entry name" value="HATPase_C_sf"/>
</dbReference>
<keyword evidence="8" id="KW-1133">Transmembrane helix</keyword>
<organism evidence="10 11">
    <name type="scientific">Desulfovibrio subterraneus</name>
    <dbReference type="NCBI Taxonomy" id="2718620"/>
    <lineage>
        <taxon>Bacteria</taxon>
        <taxon>Pseudomonadati</taxon>
        <taxon>Thermodesulfobacteriota</taxon>
        <taxon>Desulfovibrionia</taxon>
        <taxon>Desulfovibrionales</taxon>
        <taxon>Desulfovibrionaceae</taxon>
        <taxon>Desulfovibrio</taxon>
    </lineage>
</organism>
<dbReference type="Proteomes" id="UP000503840">
    <property type="component" value="Unassembled WGS sequence"/>
</dbReference>
<evidence type="ECO:0000256" key="6">
    <source>
        <dbReference type="ARBA" id="ARBA00022840"/>
    </source>
</evidence>
<protein>
    <recommendedName>
        <fullName evidence="2">histidine kinase</fullName>
        <ecNumber evidence="2">2.7.13.3</ecNumber>
    </recommendedName>
</protein>
<dbReference type="Gene3D" id="3.30.450.20">
    <property type="entry name" value="PAS domain"/>
    <property type="match status" value="1"/>
</dbReference>
<dbReference type="SMART" id="SM00387">
    <property type="entry name" value="HATPase_c"/>
    <property type="match status" value="1"/>
</dbReference>
<keyword evidence="7" id="KW-0902">Two-component regulatory system</keyword>
<gene>
    <name evidence="10" type="ORF">DSM101010T_30370</name>
</gene>
<sequence length="702" mass="76994">MPLNEQPPFFDRLAIRQGIIILAIALVLGLFSSVYIVAKEADSASTRLIEEVDTLLHVLSPSAAQASYNYDFAEAGIIVKSLLEFPIIRSASISNEIGEQLAKAEKPESAVPISGFSRYLLDQLFMPVTDQTIHLRYGENNENMGTLHITTDLTPLAEGLVRQHALLFVYELSRAVVLALLLGLFFYHRMTKPLLGIAAHVTNVDPQLPAISPVPIPAAHQHDELGNMVRNINQLFAIFSETLLSKGKLEHSLLQMNTELEQRVRERTQELQSQSEALRNEVISRALAESNLRAHHNLLDNMFEKMKAAIVIFNPVDLEIIEINSVAEQMLHVDTNSSCHKGDTLDENLTFTFSSGTRKLCEYASGIPSYEEGAVRLPNGKSIPSAKYTFNMSINGQPHVALILIDITEKKILEHQLGIAQRLESIGLLASGIAHEINTPIQYIHDNLVFLKEVHTGQMRLNDLNAQLCEKAAKLAELKDLCGQIQAASEEMDLDFAKQELPRVFEMVFEGIERVVAIVSAMKRFAHSGPQGMVGTDLNAALLTTVQVAKNEWKYVADVKTDFDPGLPPVECIPGEVNQVFLNILINAAHAVKDVVGESGSKGSITISTRRDEGRVIIAFSDSGGGIPDSIRDKIFDQFFTTKDPGRGTGQGLAIVHNIVVKNHNGEIKVDSTVGKGTTFTIILPLTQPRQAANTTASSGTA</sequence>
<evidence type="ECO:0000256" key="4">
    <source>
        <dbReference type="ARBA" id="ARBA00022741"/>
    </source>
</evidence>
<proteinExistence type="predicted"/>
<keyword evidence="6" id="KW-0067">ATP-binding</keyword>
<feature type="transmembrane region" description="Helical" evidence="8">
    <location>
        <begin position="20"/>
        <end position="38"/>
    </location>
</feature>
<dbReference type="RefSeq" id="WP_174406342.1">
    <property type="nucleotide sequence ID" value="NZ_BLVO01000016.1"/>
</dbReference>
<evidence type="ECO:0000256" key="3">
    <source>
        <dbReference type="ARBA" id="ARBA00022679"/>
    </source>
</evidence>
<reference evidence="10 11" key="1">
    <citation type="submission" date="2020-05" db="EMBL/GenBank/DDBJ databases">
        <title>Draft genome sequence of Desulfovibrio sp. strain HN2T.</title>
        <authorList>
            <person name="Ueno A."/>
            <person name="Tamazawa S."/>
            <person name="Tamamura S."/>
            <person name="Murakami T."/>
            <person name="Kiyama T."/>
            <person name="Inomata H."/>
            <person name="Amano Y."/>
            <person name="Miyakawa K."/>
            <person name="Tamaki H."/>
            <person name="Naganuma T."/>
            <person name="Kaneko K."/>
        </authorList>
    </citation>
    <scope>NUCLEOTIDE SEQUENCE [LARGE SCALE GENOMIC DNA]</scope>
    <source>
        <strain evidence="10 11">HN2</strain>
    </source>
</reference>
<evidence type="ECO:0000313" key="11">
    <source>
        <dbReference type="Proteomes" id="UP000503840"/>
    </source>
</evidence>
<evidence type="ECO:0000256" key="5">
    <source>
        <dbReference type="ARBA" id="ARBA00022777"/>
    </source>
</evidence>
<dbReference type="Gene3D" id="1.10.287.130">
    <property type="match status" value="1"/>
</dbReference>
<evidence type="ECO:0000256" key="8">
    <source>
        <dbReference type="SAM" id="Phobius"/>
    </source>
</evidence>
<keyword evidence="4" id="KW-0547">Nucleotide-binding</keyword>
<dbReference type="GO" id="GO:0004673">
    <property type="term" value="F:protein histidine kinase activity"/>
    <property type="evidence" value="ECO:0007669"/>
    <property type="project" value="UniProtKB-EC"/>
</dbReference>
<feature type="transmembrane region" description="Helical" evidence="8">
    <location>
        <begin position="165"/>
        <end position="187"/>
    </location>
</feature>
<comment type="caution">
    <text evidence="10">The sequence shown here is derived from an EMBL/GenBank/DDBJ whole genome shotgun (WGS) entry which is preliminary data.</text>
</comment>
<keyword evidence="8" id="KW-0472">Membrane</keyword>
<evidence type="ECO:0000313" key="10">
    <source>
        <dbReference type="EMBL" id="GFM34672.1"/>
    </source>
</evidence>
<comment type="catalytic activity">
    <reaction evidence="1">
        <text>ATP + protein L-histidine = ADP + protein N-phospho-L-histidine.</text>
        <dbReference type="EC" id="2.7.13.3"/>
    </reaction>
</comment>
<keyword evidence="8" id="KW-0812">Transmembrane</keyword>
<feature type="domain" description="Histidine kinase" evidence="9">
    <location>
        <begin position="432"/>
        <end position="688"/>
    </location>
</feature>
<accession>A0A7J0BN96</accession>